<dbReference type="Proteomes" id="UP001367676">
    <property type="component" value="Unassembled WGS sequence"/>
</dbReference>
<accession>A0AAN9TU91</accession>
<feature type="coiled-coil region" evidence="3">
    <location>
        <begin position="344"/>
        <end position="371"/>
    </location>
</feature>
<evidence type="ECO:0000256" key="2">
    <source>
        <dbReference type="ARBA" id="ARBA00023054"/>
    </source>
</evidence>
<dbReference type="InterPro" id="IPR003959">
    <property type="entry name" value="ATPase_AAA_core"/>
</dbReference>
<name>A0AAN9TU91_9HEMI</name>
<dbReference type="InterPro" id="IPR003593">
    <property type="entry name" value="AAA+_ATPase"/>
</dbReference>
<dbReference type="EMBL" id="JBBCAQ010000002">
    <property type="protein sequence ID" value="KAK7605409.1"/>
    <property type="molecule type" value="Genomic_DNA"/>
</dbReference>
<evidence type="ECO:0000259" key="5">
    <source>
        <dbReference type="SMART" id="SM00382"/>
    </source>
</evidence>
<dbReference type="InterPro" id="IPR027417">
    <property type="entry name" value="P-loop_NTPase"/>
</dbReference>
<dbReference type="Gene3D" id="3.40.50.300">
    <property type="entry name" value="P-loop containing nucleotide triphosphate hydrolases"/>
    <property type="match status" value="1"/>
</dbReference>
<comment type="caution">
    <text evidence="6">The sequence shown here is derived from an EMBL/GenBank/DDBJ whole genome shotgun (WGS) entry which is preliminary data.</text>
</comment>
<evidence type="ECO:0000256" key="3">
    <source>
        <dbReference type="SAM" id="Coils"/>
    </source>
</evidence>
<keyword evidence="7" id="KW-1185">Reference proteome</keyword>
<dbReference type="InterPro" id="IPR057568">
    <property type="entry name" value="CortBP2_NAV1-like_AAA_lid"/>
</dbReference>
<protein>
    <recommendedName>
        <fullName evidence="5">AAA+ ATPase domain-containing protein</fullName>
    </recommendedName>
</protein>
<dbReference type="SUPFAM" id="SSF52540">
    <property type="entry name" value="P-loop containing nucleoside triphosphate hydrolases"/>
    <property type="match status" value="2"/>
</dbReference>
<feature type="region of interest" description="Disordered" evidence="4">
    <location>
        <begin position="232"/>
        <end position="312"/>
    </location>
</feature>
<gene>
    <name evidence="6" type="ORF">V9T40_007267</name>
</gene>
<keyword evidence="2 3" id="KW-0175">Coiled coil</keyword>
<dbReference type="GO" id="GO:0022008">
    <property type="term" value="P:neurogenesis"/>
    <property type="evidence" value="ECO:0007669"/>
    <property type="project" value="InterPro"/>
</dbReference>
<evidence type="ECO:0000313" key="6">
    <source>
        <dbReference type="EMBL" id="KAK7605409.1"/>
    </source>
</evidence>
<dbReference type="Pfam" id="PF25408">
    <property type="entry name" value="AAA_lid_NAV1"/>
    <property type="match status" value="1"/>
</dbReference>
<evidence type="ECO:0000256" key="4">
    <source>
        <dbReference type="SAM" id="MobiDB-lite"/>
    </source>
</evidence>
<reference evidence="6 7" key="1">
    <citation type="submission" date="2024-03" db="EMBL/GenBank/DDBJ databases">
        <title>Adaptation during the transition from Ophiocordyceps entomopathogen to insect associate is accompanied by gene loss and intensified selection.</title>
        <authorList>
            <person name="Ward C.M."/>
            <person name="Onetto C.A."/>
            <person name="Borneman A.R."/>
        </authorList>
    </citation>
    <scope>NUCLEOTIDE SEQUENCE [LARGE SCALE GENOMIC DNA]</scope>
    <source>
        <strain evidence="6">AWRI1</strain>
        <tissue evidence="6">Single Adult Female</tissue>
    </source>
</reference>
<feature type="coiled-coil region" evidence="3">
    <location>
        <begin position="105"/>
        <end position="146"/>
    </location>
</feature>
<dbReference type="Pfam" id="PF00004">
    <property type="entry name" value="AAA"/>
    <property type="match status" value="1"/>
</dbReference>
<dbReference type="InterPro" id="IPR039041">
    <property type="entry name" value="Nav/unc-53"/>
</dbReference>
<organism evidence="6 7">
    <name type="scientific">Parthenolecanium corni</name>
    <dbReference type="NCBI Taxonomy" id="536013"/>
    <lineage>
        <taxon>Eukaryota</taxon>
        <taxon>Metazoa</taxon>
        <taxon>Ecdysozoa</taxon>
        <taxon>Arthropoda</taxon>
        <taxon>Hexapoda</taxon>
        <taxon>Insecta</taxon>
        <taxon>Pterygota</taxon>
        <taxon>Neoptera</taxon>
        <taxon>Paraneoptera</taxon>
        <taxon>Hemiptera</taxon>
        <taxon>Sternorrhyncha</taxon>
        <taxon>Coccoidea</taxon>
        <taxon>Coccidae</taxon>
        <taxon>Parthenolecanium</taxon>
    </lineage>
</organism>
<dbReference type="PANTHER" id="PTHR12784">
    <property type="entry name" value="STEERIN"/>
    <property type="match status" value="1"/>
</dbReference>
<proteinExistence type="inferred from homology"/>
<dbReference type="GO" id="GO:0005524">
    <property type="term" value="F:ATP binding"/>
    <property type="evidence" value="ECO:0007669"/>
    <property type="project" value="InterPro"/>
</dbReference>
<evidence type="ECO:0000256" key="1">
    <source>
        <dbReference type="ARBA" id="ARBA00006255"/>
    </source>
</evidence>
<comment type="similarity">
    <text evidence="1">Belongs to the Nav/unc-53 family.</text>
</comment>
<evidence type="ECO:0000313" key="7">
    <source>
        <dbReference type="Proteomes" id="UP001367676"/>
    </source>
</evidence>
<feature type="domain" description="AAA+ ATPase" evidence="5">
    <location>
        <begin position="559"/>
        <end position="714"/>
    </location>
</feature>
<dbReference type="AlphaFoldDB" id="A0AAN9TU91"/>
<feature type="compositionally biased region" description="Polar residues" evidence="4">
    <location>
        <begin position="253"/>
        <end position="266"/>
    </location>
</feature>
<sequence>MFQHRDYPQHAPSPQPLIVHDGFATIRRAPYSCRSRLVQVQQQQVGHQQHHAQPHSQLQSFLDTVVEEPSSATVHFRPKPDVPWWEIATRRSKYHSCSDLQAHVVTACQETLSKMTERLQQLTATNEKKDSELMEARKIIEMLRKQNGENPSKDNGSSQNCSPSLARRHTINTTIDSNSNNNISRQLSTDSVSSLVSMSSACSMSSGNQHIDLNAADKNKKKTNWFRSSFSKAFSRSKKNRNGSVSDIEDSRTTQSDMSAPSSPLLNSPHLHNGCLSNDYKSAGLPPLKSSQSSSELHDNTDAFANDEGDGGPDVVQKLQKELRKKDILLTDIRLEALSSAGQLESLKDTVSKMRNDMLLLKQDNERLQRIVTSKSLVSSQSSLQTHDCIDRRYSTTDVPTERSELDFMFTDPLDMDAKKVAVWVFFGSHGGYHKYVDERNERNDCPISLIPVTTKTDWESLDNLVFRAFKEYLERIDPGTNLDLTQDSIWSYQVGEVTRYMDSKNPELLPCGYLVGGSSSSITIYLKGALHSGCLDALSFEMLIPKSIVQRYVAQLSEHRRIMLYGPGGTGKTCLASKLAEYILYRDGKEITPNSIATFNVDEKSSKDLRQYLLNLAEQAESNSTTNELPSAIILDNLHLASSLTDVLNSVVGLKSEKYCPYLIGTLNQSNCSSNNLQLHHNFRWILFANHLEPVKNFLSRYLRRRLIEIECKKASRNPELRHIVEWIPKIQQHLNQFLETHASSDVTIGPKLFMSCPMEVDGSQVWFTDLWNYSLVPYLLAAVKDGLQPYGKRAPWEDPSSFIRRNYPWCKSTNIHGGIEALMRLRPEDVGYEVKPEADPLLNMLMTLQDAANYSSSTHSNECDSTSNSNLTVGIANSSI</sequence>
<dbReference type="PANTHER" id="PTHR12784:SF28">
    <property type="entry name" value="PROTEIN SICKIE"/>
    <property type="match status" value="1"/>
</dbReference>
<dbReference type="GO" id="GO:0016887">
    <property type="term" value="F:ATP hydrolysis activity"/>
    <property type="evidence" value="ECO:0007669"/>
    <property type="project" value="InterPro"/>
</dbReference>
<dbReference type="Pfam" id="PF23092">
    <property type="entry name" value="Ubiquitin_6"/>
    <property type="match status" value="1"/>
</dbReference>
<dbReference type="SMART" id="SM00382">
    <property type="entry name" value="AAA"/>
    <property type="match status" value="1"/>
</dbReference>
<dbReference type="InterPro" id="IPR057126">
    <property type="entry name" value="NAV1-like_ubiquitin-like"/>
</dbReference>